<gene>
    <name evidence="1" type="ORF">APLA_LOCUS1246</name>
</gene>
<evidence type="ECO:0000313" key="2">
    <source>
        <dbReference type="Proteomes" id="UP000494256"/>
    </source>
</evidence>
<sequence length="356" mass="40987">MAERGLPHAHILIWLLNKLHSNEVDDIISAEINDPVTDPHLHDIVTTQMVHGPCGALNPLSPCMADGKCTKRYPRPLVTETVTGNDVYPVYRRRSKEDNGRTIKVKVQIKRLRSEMNSLYHIARYHEFSKHMQTLRVVIRPNQSNICAIVHLAVHLENGQRVYFTEANAAQRAERPPSTILTSFFAMCEADPFAATLMYVEMPKYYTWNQSTKKFQRRKQGTPVPDWPQVFSTDALGRMYTVHPRNDECFYLRLLLVNVRGPKSFAHLKTVNGHQCQTYREACQLLGLLENDSHCDLTLADCVVSSNAYQIRTLFAIIITTCFPSQPIQLWNKYKDDICEDILHRLRIQRIILTSK</sequence>
<accession>A0A8S0YT93</accession>
<evidence type="ECO:0008006" key="3">
    <source>
        <dbReference type="Google" id="ProtNLM"/>
    </source>
</evidence>
<dbReference type="Proteomes" id="UP000494256">
    <property type="component" value="Unassembled WGS sequence"/>
</dbReference>
<dbReference type="PANTHER" id="PTHR10492">
    <property type="match status" value="1"/>
</dbReference>
<dbReference type="PANTHER" id="PTHR10492:SF57">
    <property type="entry name" value="ATP-DEPENDENT DNA HELICASE"/>
    <property type="match status" value="1"/>
</dbReference>
<comment type="caution">
    <text evidence="1">The sequence shown here is derived from an EMBL/GenBank/DDBJ whole genome shotgun (WGS) entry which is preliminary data.</text>
</comment>
<dbReference type="AlphaFoldDB" id="A0A8S0YT93"/>
<organism evidence="1 2">
    <name type="scientific">Arctia plantaginis</name>
    <name type="common">Wood tiger moth</name>
    <name type="synonym">Phalaena plantaginis</name>
    <dbReference type="NCBI Taxonomy" id="874455"/>
    <lineage>
        <taxon>Eukaryota</taxon>
        <taxon>Metazoa</taxon>
        <taxon>Ecdysozoa</taxon>
        <taxon>Arthropoda</taxon>
        <taxon>Hexapoda</taxon>
        <taxon>Insecta</taxon>
        <taxon>Pterygota</taxon>
        <taxon>Neoptera</taxon>
        <taxon>Endopterygota</taxon>
        <taxon>Lepidoptera</taxon>
        <taxon>Glossata</taxon>
        <taxon>Ditrysia</taxon>
        <taxon>Noctuoidea</taxon>
        <taxon>Erebidae</taxon>
        <taxon>Arctiinae</taxon>
        <taxon>Arctia</taxon>
    </lineage>
</organism>
<proteinExistence type="predicted"/>
<dbReference type="EMBL" id="CADEBD010000058">
    <property type="protein sequence ID" value="CAB3222687.1"/>
    <property type="molecule type" value="Genomic_DNA"/>
</dbReference>
<evidence type="ECO:0000313" key="1">
    <source>
        <dbReference type="EMBL" id="CAB3222687.1"/>
    </source>
</evidence>
<reference evidence="1 2" key="1">
    <citation type="submission" date="2020-04" db="EMBL/GenBank/DDBJ databases">
        <authorList>
            <person name="Wallbank WR R."/>
            <person name="Pardo Diaz C."/>
            <person name="Kozak K."/>
            <person name="Martin S."/>
            <person name="Jiggins C."/>
            <person name="Moest M."/>
            <person name="Warren A I."/>
            <person name="Byers J.R.P. K."/>
            <person name="Montejo-Kovacevich G."/>
            <person name="Yen C E."/>
        </authorList>
    </citation>
    <scope>NUCLEOTIDE SEQUENCE [LARGE SCALE GENOMIC DNA]</scope>
</reference>
<protein>
    <recommendedName>
        <fullName evidence="3">Helitron helicase-like domain-containing protein</fullName>
    </recommendedName>
</protein>
<name>A0A8S0YT93_ARCPL</name>